<gene>
    <name evidence="2" type="ORF">NC799_06220</name>
</gene>
<reference evidence="2" key="1">
    <citation type="submission" date="2022-06" db="EMBL/GenBank/DDBJ databases">
        <title>Aquibacillus sp. a new bacterium isolated from soil saline samples.</title>
        <authorList>
            <person name="Galisteo C."/>
            <person name="De La Haba R."/>
            <person name="Sanchez-Porro C."/>
            <person name="Ventosa A."/>
        </authorList>
    </citation>
    <scope>NUCLEOTIDE SEQUENCE</scope>
    <source>
        <strain evidence="2">3ASR75-54</strain>
    </source>
</reference>
<dbReference type="RefSeq" id="WP_272445511.1">
    <property type="nucleotide sequence ID" value="NZ_JAMQKC010000003.1"/>
</dbReference>
<dbReference type="InterPro" id="IPR016181">
    <property type="entry name" value="Acyl_CoA_acyltransferase"/>
</dbReference>
<evidence type="ECO:0000313" key="2">
    <source>
        <dbReference type="EMBL" id="MDC3416509.1"/>
    </source>
</evidence>
<feature type="domain" description="N-acetyltransferase" evidence="1">
    <location>
        <begin position="14"/>
        <end position="158"/>
    </location>
</feature>
<evidence type="ECO:0000259" key="1">
    <source>
        <dbReference type="PROSITE" id="PS51186"/>
    </source>
</evidence>
<dbReference type="Gene3D" id="3.40.630.30">
    <property type="match status" value="1"/>
</dbReference>
<dbReference type="PANTHER" id="PTHR43792">
    <property type="entry name" value="GNAT FAMILY, PUTATIVE (AFU_ORTHOLOGUE AFUA_3G00765)-RELATED-RELATED"/>
    <property type="match status" value="1"/>
</dbReference>
<evidence type="ECO:0000313" key="3">
    <source>
        <dbReference type="Proteomes" id="UP001145069"/>
    </source>
</evidence>
<keyword evidence="3" id="KW-1185">Reference proteome</keyword>
<dbReference type="SUPFAM" id="SSF55729">
    <property type="entry name" value="Acyl-CoA N-acyltransferases (Nat)"/>
    <property type="match status" value="1"/>
</dbReference>
<protein>
    <submittedName>
        <fullName evidence="2">GNAT family N-acetyltransferase</fullName>
    </submittedName>
</protein>
<name>A0A9X3WFJ9_9BACI</name>
<dbReference type="PANTHER" id="PTHR43792:SF13">
    <property type="entry name" value="ACETYLTRANSFERASE"/>
    <property type="match status" value="1"/>
</dbReference>
<proteinExistence type="predicted"/>
<accession>A0A9X3WFJ9</accession>
<comment type="caution">
    <text evidence="2">The sequence shown here is derived from an EMBL/GenBank/DDBJ whole genome shotgun (WGS) entry which is preliminary data.</text>
</comment>
<dbReference type="Pfam" id="PF13302">
    <property type="entry name" value="Acetyltransf_3"/>
    <property type="match status" value="1"/>
</dbReference>
<dbReference type="EMBL" id="JAMQKC010000003">
    <property type="protein sequence ID" value="MDC3416509.1"/>
    <property type="molecule type" value="Genomic_DNA"/>
</dbReference>
<organism evidence="2 3">
    <name type="scientific">Aquibacillus salsiterrae</name>
    <dbReference type="NCBI Taxonomy" id="2950439"/>
    <lineage>
        <taxon>Bacteria</taxon>
        <taxon>Bacillati</taxon>
        <taxon>Bacillota</taxon>
        <taxon>Bacilli</taxon>
        <taxon>Bacillales</taxon>
        <taxon>Bacillaceae</taxon>
        <taxon>Aquibacillus</taxon>
    </lineage>
</organism>
<dbReference type="GO" id="GO:0016747">
    <property type="term" value="F:acyltransferase activity, transferring groups other than amino-acyl groups"/>
    <property type="evidence" value="ECO:0007669"/>
    <property type="project" value="InterPro"/>
</dbReference>
<sequence length="158" mass="18389">MYVICSNRLRIKSLPFEMATHLLLDRKTRFDDSCFSLEFPSFGFKAALPLYLEQRSPLQYGLWLIRSNEGTCIGEIVTKRDESNAIEIGYLIFEQFRKKGYATEAVKMLVDWLKTQKVQNFVAYCDIHNNASQRVLVKNGFTITDRKKMILTFEKGVE</sequence>
<dbReference type="Proteomes" id="UP001145069">
    <property type="component" value="Unassembled WGS sequence"/>
</dbReference>
<dbReference type="InterPro" id="IPR051531">
    <property type="entry name" value="N-acetyltransferase"/>
</dbReference>
<dbReference type="InterPro" id="IPR000182">
    <property type="entry name" value="GNAT_dom"/>
</dbReference>
<dbReference type="AlphaFoldDB" id="A0A9X3WFJ9"/>
<dbReference type="PROSITE" id="PS51186">
    <property type="entry name" value="GNAT"/>
    <property type="match status" value="1"/>
</dbReference>